<dbReference type="EMBL" id="JAARWW010000005">
    <property type="protein sequence ID" value="MBC2004641.1"/>
    <property type="molecule type" value="Genomic_DNA"/>
</dbReference>
<gene>
    <name evidence="1" type="ORF">HCA78_12725</name>
</gene>
<reference evidence="1 2" key="1">
    <citation type="submission" date="2020-03" db="EMBL/GenBank/DDBJ databases">
        <title>Soil Listeria distribution.</title>
        <authorList>
            <person name="Liao J."/>
            <person name="Wiedmann M."/>
        </authorList>
    </citation>
    <scope>NUCLEOTIDE SEQUENCE [LARGE SCALE GENOMIC DNA]</scope>
    <source>
        <strain evidence="1 2">FSL L7-0435</strain>
    </source>
</reference>
<evidence type="ECO:0000313" key="1">
    <source>
        <dbReference type="EMBL" id="MBC2004641.1"/>
    </source>
</evidence>
<dbReference type="RefSeq" id="WP_185533650.1">
    <property type="nucleotide sequence ID" value="NZ_JAARWW010000005.1"/>
</dbReference>
<name>A0A842CR16_9LIST</name>
<accession>A0A842CR16</accession>
<organism evidence="1 2">
    <name type="scientific">Listeria booriae</name>
    <dbReference type="NCBI Taxonomy" id="1552123"/>
    <lineage>
        <taxon>Bacteria</taxon>
        <taxon>Bacillati</taxon>
        <taxon>Bacillota</taxon>
        <taxon>Bacilli</taxon>
        <taxon>Bacillales</taxon>
        <taxon>Listeriaceae</taxon>
        <taxon>Listeria</taxon>
    </lineage>
</organism>
<dbReference type="AlphaFoldDB" id="A0A842CR16"/>
<dbReference type="Pfam" id="PF11114">
    <property type="entry name" value="Minor_capsid_2"/>
    <property type="match status" value="1"/>
</dbReference>
<proteinExistence type="predicted"/>
<protein>
    <submittedName>
        <fullName evidence="1">Minor capsid protein</fullName>
    </submittedName>
</protein>
<sequence>MPVKMNIDLSGVANKIKIATKEGQVTFAKQVHADMLPYVPFLAGELSDNSLVSDDGKEIIFISKYARRQYYGVYFNFTLTHHPLAGAMWDARAKADNMNKWLKTAENAIKEGL</sequence>
<dbReference type="InterPro" id="IPR021080">
    <property type="entry name" value="Minor_capsid_protein"/>
</dbReference>
<evidence type="ECO:0000313" key="2">
    <source>
        <dbReference type="Proteomes" id="UP000546806"/>
    </source>
</evidence>
<comment type="caution">
    <text evidence="1">The sequence shown here is derived from an EMBL/GenBank/DDBJ whole genome shotgun (WGS) entry which is preliminary data.</text>
</comment>
<dbReference type="Proteomes" id="UP000546806">
    <property type="component" value="Unassembled WGS sequence"/>
</dbReference>